<evidence type="ECO:0000313" key="4">
    <source>
        <dbReference type="Proteomes" id="UP000694542"/>
    </source>
</evidence>
<dbReference type="InterPro" id="IPR036691">
    <property type="entry name" value="Endo/exonu/phosph_ase_sf"/>
</dbReference>
<dbReference type="SUPFAM" id="SSF56672">
    <property type="entry name" value="DNA/RNA polymerases"/>
    <property type="match status" value="1"/>
</dbReference>
<dbReference type="Ensembl" id="ENSCAFT00040002270.1">
    <property type="protein sequence ID" value="ENSCAFP00040001937.1"/>
    <property type="gene ID" value="ENSCAFG00040001221.1"/>
</dbReference>
<evidence type="ECO:0000259" key="2">
    <source>
        <dbReference type="PROSITE" id="PS50878"/>
    </source>
</evidence>
<evidence type="ECO:0000256" key="1">
    <source>
        <dbReference type="ARBA" id="ARBA00012493"/>
    </source>
</evidence>
<dbReference type="SUPFAM" id="SSF56219">
    <property type="entry name" value="DNase I-like"/>
    <property type="match status" value="1"/>
</dbReference>
<dbReference type="Pfam" id="PF03372">
    <property type="entry name" value="Exo_endo_phos"/>
    <property type="match status" value="1"/>
</dbReference>
<dbReference type="CDD" id="cd01650">
    <property type="entry name" value="RT_nLTR_like"/>
    <property type="match status" value="1"/>
</dbReference>
<proteinExistence type="predicted"/>
<dbReference type="AlphaFoldDB" id="A0A8C0RV50"/>
<dbReference type="Gene3D" id="3.60.10.10">
    <property type="entry name" value="Endonuclease/exonuclease/phosphatase"/>
    <property type="match status" value="1"/>
</dbReference>
<feature type="domain" description="Reverse transcriptase" evidence="2">
    <location>
        <begin position="498"/>
        <end position="773"/>
    </location>
</feature>
<dbReference type="InterPro" id="IPR043502">
    <property type="entry name" value="DNA/RNA_pol_sf"/>
</dbReference>
<protein>
    <recommendedName>
        <fullName evidence="1">RNA-directed DNA polymerase</fullName>
        <ecNumber evidence="1">2.7.7.49</ecNumber>
    </recommendedName>
</protein>
<organism evidence="3 4">
    <name type="scientific">Canis lupus familiaris</name>
    <name type="common">Dog</name>
    <name type="synonym">Canis familiaris</name>
    <dbReference type="NCBI Taxonomy" id="9615"/>
    <lineage>
        <taxon>Eukaryota</taxon>
        <taxon>Metazoa</taxon>
        <taxon>Chordata</taxon>
        <taxon>Craniata</taxon>
        <taxon>Vertebrata</taxon>
        <taxon>Euteleostomi</taxon>
        <taxon>Mammalia</taxon>
        <taxon>Eutheria</taxon>
        <taxon>Laurasiatheria</taxon>
        <taxon>Carnivora</taxon>
        <taxon>Caniformia</taxon>
        <taxon>Canidae</taxon>
        <taxon>Canis</taxon>
    </lineage>
</organism>
<reference evidence="3" key="1">
    <citation type="submission" date="2018-10" db="EMBL/GenBank/DDBJ databases">
        <title>De novo assembly of a Great Dane genome.</title>
        <authorList>
            <person name="Kidd J.M."/>
            <person name="Pendleton A.L."/>
            <person name="Shen F."/>
            <person name="Emery S."/>
        </authorList>
    </citation>
    <scope>NUCLEOTIDE SEQUENCE [LARGE SCALE GENOMIC DNA]</scope>
    <source>
        <strain evidence="3">Great Dane</strain>
    </source>
</reference>
<reference evidence="3" key="2">
    <citation type="submission" date="2025-08" db="UniProtKB">
        <authorList>
            <consortium name="Ensembl"/>
        </authorList>
    </citation>
    <scope>IDENTIFICATION</scope>
</reference>
<dbReference type="PROSITE" id="PS50878">
    <property type="entry name" value="RT_POL"/>
    <property type="match status" value="1"/>
</dbReference>
<dbReference type="InterPro" id="IPR000477">
    <property type="entry name" value="RT_dom"/>
</dbReference>
<dbReference type="GO" id="GO:0003964">
    <property type="term" value="F:RNA-directed DNA polymerase activity"/>
    <property type="evidence" value="ECO:0007669"/>
    <property type="project" value="UniProtKB-EC"/>
</dbReference>
<sequence>MMTLNSYLSIVTLNVNGLNDPIKRRRVSDWIKKQDPSICCLQETHFRQKDTYSLKIKGWRTIYHSNGPQKKAGVAILISDKLKFTPKTVVRDEEGHYIILQGSIQQEDLTILNIYAPNVGAAKYINQLLTKVKKYLDNNTLLLGDFNLALSILDRSSKHNISKETRALNDTLHQMDFTDIYRTLHPNSTEYTFFSSAHGTFSRIDHILCHKSGLNRYQKIGIVPCIFSDHNALKLELNHNKKFGRTSNTWRLRTILLKDKRVNQEIKEELKRFMETNENEDTTVQNLWDAAKAVLRGKYIAIQASIQKLERTQIQKLTLHIKELEKKQQIDPTPKRRRELIKIRAELNEIETRRTVEQINRTRSWFFERINKIDKPLASLIKKKREKTQINKIMNEKGEITTNTKEIQTILKTYYEQLYANKLGNLEEMDAFLESHKLPKLEQEEIENLNRPITREEIEAVIKNLPRHKSPGPDGFPGEFYQTFKEETIPILLKLFGKIERDGVLPNSFYEASITLIPKPDKDPTKKENYRPISLMNMDAKILNKILANRIQQYIKKIIHHDQVGFIPGTQGWFNTHKTINVIHHISKRKTKNHMILSLDAEKAFDKIQHPFLIKTLQSVGIEGTFLDILKAIYEKPTANIILNGEALGAFPLRSGTRQGCPLSPLLFNIVLEVLASAIRQQKDIKGIQIGKEEVKLSLFADDMILYIENPKVSTPRLLELIQQFGSVAGYKINAQKSVAFLYTNNETEEREIKESIPFTIAPQSIRYLGINLTKDVKDLYPQNYRTLLKELRKTQRDGKKFHVHGLAELIL</sequence>
<dbReference type="CDD" id="cd09076">
    <property type="entry name" value="L1-EN"/>
    <property type="match status" value="1"/>
</dbReference>
<accession>A0A8C0RV50</accession>
<dbReference type="Proteomes" id="UP000694542">
    <property type="component" value="Chromosome 2"/>
</dbReference>
<evidence type="ECO:0000313" key="3">
    <source>
        <dbReference type="Ensembl" id="ENSCAFP00040001937.1"/>
    </source>
</evidence>
<dbReference type="EC" id="2.7.7.49" evidence="1"/>
<name>A0A8C0RV50_CANLF</name>
<dbReference type="Pfam" id="PF00078">
    <property type="entry name" value="RVT_1"/>
    <property type="match status" value="1"/>
</dbReference>
<dbReference type="PANTHER" id="PTHR19446">
    <property type="entry name" value="REVERSE TRANSCRIPTASES"/>
    <property type="match status" value="1"/>
</dbReference>
<dbReference type="InterPro" id="IPR005135">
    <property type="entry name" value="Endo/exonuclease/phosphatase"/>
</dbReference>